<dbReference type="GO" id="GO:0009734">
    <property type="term" value="P:auxin-activated signaling pathway"/>
    <property type="evidence" value="ECO:0007669"/>
    <property type="project" value="UniProtKB-KW"/>
</dbReference>
<dbReference type="Proteomes" id="UP000583929">
    <property type="component" value="Unassembled WGS sequence"/>
</dbReference>
<feature type="domain" description="Amino acid transporter transmembrane" evidence="12">
    <location>
        <begin position="41"/>
        <end position="484"/>
    </location>
</feature>
<evidence type="ECO:0000256" key="4">
    <source>
        <dbReference type="ARBA" id="ARBA00022692"/>
    </source>
</evidence>
<dbReference type="AlphaFoldDB" id="A0A7J6F376"/>
<keyword evidence="7 11" id="KW-1133">Transmembrane helix</keyword>
<feature type="transmembrane region" description="Helical" evidence="11">
    <location>
        <begin position="332"/>
        <end position="356"/>
    </location>
</feature>
<evidence type="ECO:0000256" key="6">
    <source>
        <dbReference type="ARBA" id="ARBA00022970"/>
    </source>
</evidence>
<feature type="transmembrane region" description="Helical" evidence="11">
    <location>
        <begin position="45"/>
        <end position="67"/>
    </location>
</feature>
<feature type="transmembrane region" description="Helical" evidence="11">
    <location>
        <begin position="196"/>
        <end position="219"/>
    </location>
</feature>
<dbReference type="GO" id="GO:0006865">
    <property type="term" value="P:amino acid transport"/>
    <property type="evidence" value="ECO:0007669"/>
    <property type="project" value="UniProtKB-KW"/>
</dbReference>
<evidence type="ECO:0000259" key="12">
    <source>
        <dbReference type="Pfam" id="PF01490"/>
    </source>
</evidence>
<feature type="transmembrane region" description="Helical" evidence="11">
    <location>
        <begin position="398"/>
        <end position="418"/>
    </location>
</feature>
<evidence type="ECO:0000256" key="10">
    <source>
        <dbReference type="ARBA" id="ARBA00045588"/>
    </source>
</evidence>
<dbReference type="GO" id="GO:0015293">
    <property type="term" value="F:symporter activity"/>
    <property type="evidence" value="ECO:0007669"/>
    <property type="project" value="UniProtKB-KW"/>
</dbReference>
<dbReference type="InterPro" id="IPR013057">
    <property type="entry name" value="AA_transpt_TM"/>
</dbReference>
<dbReference type="EMBL" id="JAATIQ010000282">
    <property type="protein sequence ID" value="KAF4364339.1"/>
    <property type="molecule type" value="Genomic_DNA"/>
</dbReference>
<keyword evidence="3" id="KW-0813">Transport</keyword>
<accession>A0A7J6F376</accession>
<feature type="transmembrane region" description="Helical" evidence="11">
    <location>
        <begin position="73"/>
        <end position="98"/>
    </location>
</feature>
<keyword evidence="6" id="KW-0029">Amino-acid transport</keyword>
<gene>
    <name evidence="13" type="ORF">G4B88_019959</name>
</gene>
<organism evidence="13 14">
    <name type="scientific">Cannabis sativa</name>
    <name type="common">Hemp</name>
    <name type="synonym">Marijuana</name>
    <dbReference type="NCBI Taxonomy" id="3483"/>
    <lineage>
        <taxon>Eukaryota</taxon>
        <taxon>Viridiplantae</taxon>
        <taxon>Streptophyta</taxon>
        <taxon>Embryophyta</taxon>
        <taxon>Tracheophyta</taxon>
        <taxon>Spermatophyta</taxon>
        <taxon>Magnoliopsida</taxon>
        <taxon>eudicotyledons</taxon>
        <taxon>Gunneridae</taxon>
        <taxon>Pentapetalae</taxon>
        <taxon>rosids</taxon>
        <taxon>fabids</taxon>
        <taxon>Rosales</taxon>
        <taxon>Cannabaceae</taxon>
        <taxon>Cannabis</taxon>
    </lineage>
</organism>
<evidence type="ECO:0000256" key="5">
    <source>
        <dbReference type="ARBA" id="ARBA00022847"/>
    </source>
</evidence>
<sequence>MGSTMTEPVDQIMEYGFFETGLPPQKKEEAQEVDDDGRPKRTGTVWTACAHIITAAIGAGVLSLAWAMSQLGWVLGVGILLLFSAISLYTATLLADCYRSPHPVTGRRNYSYIEAVNANLGETMCKICGWILYGNLTTFVIGYTITTAKSLVAIQKSNCHRKKGSNMPCRFSNNPHMIGLGIIEILLSQIPNFSKLSWLSALAAAMSFAYSLIGIGMSIQKIVKGAEGRTSIKGVAAGYEVGMSAADKVWRMFAAAGDIAFACSYAQVFIDIQDTLKSSPSENKVMKKASTIGVSIMTTFFLMCGCFGYAAFGNHAPENLLAGFGFHETSWIIDLANLFIVVHLVGAYQVLIQPVFRIVELWARKRWPESRFITTNYPIAGPTIMMSSKKKTLLSINLFRLTWRTVFVVMVTVVALALPFFTDMLALMGAIGYWPIVVFFPVEMHISINKIHRRTAKWFGLQLLSLVCFLLSLAAGTGAIQGLYKNLHTYKPFMSKD</sequence>
<feature type="transmembrane region" description="Helical" evidence="11">
    <location>
        <begin position="171"/>
        <end position="190"/>
    </location>
</feature>
<evidence type="ECO:0000256" key="3">
    <source>
        <dbReference type="ARBA" id="ARBA00022448"/>
    </source>
</evidence>
<feature type="transmembrane region" description="Helical" evidence="11">
    <location>
        <begin position="292"/>
        <end position="312"/>
    </location>
</feature>
<keyword evidence="9" id="KW-0927">Auxin signaling pathway</keyword>
<evidence type="ECO:0000256" key="7">
    <source>
        <dbReference type="ARBA" id="ARBA00022989"/>
    </source>
</evidence>
<evidence type="ECO:0000256" key="8">
    <source>
        <dbReference type="ARBA" id="ARBA00023136"/>
    </source>
</evidence>
<dbReference type="GO" id="GO:0012505">
    <property type="term" value="C:endomembrane system"/>
    <property type="evidence" value="ECO:0007669"/>
    <property type="project" value="UniProtKB-SubCell"/>
</dbReference>
<evidence type="ECO:0000256" key="1">
    <source>
        <dbReference type="ARBA" id="ARBA00004127"/>
    </source>
</evidence>
<keyword evidence="8 11" id="KW-0472">Membrane</keyword>
<accession>A0A803NKP4</accession>
<feature type="transmembrane region" description="Helical" evidence="11">
    <location>
        <begin position="463"/>
        <end position="484"/>
    </location>
</feature>
<keyword evidence="4 11" id="KW-0812">Transmembrane</keyword>
<evidence type="ECO:0000256" key="2">
    <source>
        <dbReference type="ARBA" id="ARBA00005590"/>
    </source>
</evidence>
<comment type="function">
    <text evidence="10">Carrier protein involved in proton-driven auxin influx. Mediates the formation of auxin gradient from developing leaves (site of auxin biosynthesis) to tips by contributing to the loading of auxin in vascular tissues and facilitating acropetal (base to tip) auxin transport within inner tissues of the root apex, and basipetal (tip to base) auxin transport within outer tissues of the root apex. May be involved in lateral roots and nodules formation.</text>
</comment>
<reference evidence="13 14" key="1">
    <citation type="journal article" date="2020" name="bioRxiv">
        <title>Sequence and annotation of 42 cannabis genomes reveals extensive copy number variation in cannabinoid synthesis and pathogen resistance genes.</title>
        <authorList>
            <person name="Mckernan K.J."/>
            <person name="Helbert Y."/>
            <person name="Kane L.T."/>
            <person name="Ebling H."/>
            <person name="Zhang L."/>
            <person name="Liu B."/>
            <person name="Eaton Z."/>
            <person name="Mclaughlin S."/>
            <person name="Kingan S."/>
            <person name="Baybayan P."/>
            <person name="Concepcion G."/>
            <person name="Jordan M."/>
            <person name="Riva A."/>
            <person name="Barbazuk W."/>
            <person name="Harkins T."/>
        </authorList>
    </citation>
    <scope>NUCLEOTIDE SEQUENCE [LARGE SCALE GENOMIC DNA]</scope>
    <source>
        <strain evidence="14">cv. Jamaican Lion 4</strain>
        <tissue evidence="13">Leaf</tissue>
    </source>
</reference>
<comment type="subcellular location">
    <subcellularLocation>
        <location evidence="1">Endomembrane system</location>
        <topology evidence="1">Multi-pass membrane protein</topology>
    </subcellularLocation>
</comment>
<dbReference type="OMA" id="CGWMLYL"/>
<feature type="transmembrane region" description="Helical" evidence="11">
    <location>
        <begin position="424"/>
        <end position="442"/>
    </location>
</feature>
<protein>
    <recommendedName>
        <fullName evidence="12">Amino acid transporter transmembrane domain-containing protein</fullName>
    </recommendedName>
</protein>
<name>A0A7J6F376_CANSA</name>
<evidence type="ECO:0000256" key="9">
    <source>
        <dbReference type="ARBA" id="ARBA00023294"/>
    </source>
</evidence>
<evidence type="ECO:0000313" key="14">
    <source>
        <dbReference type="Proteomes" id="UP000583929"/>
    </source>
</evidence>
<proteinExistence type="inferred from homology"/>
<keyword evidence="5" id="KW-0769">Symport</keyword>
<evidence type="ECO:0000256" key="11">
    <source>
        <dbReference type="SAM" id="Phobius"/>
    </source>
</evidence>
<comment type="caution">
    <text evidence="13">The sequence shown here is derived from an EMBL/GenBank/DDBJ whole genome shotgun (WGS) entry which is preliminary data.</text>
</comment>
<dbReference type="OrthoDB" id="40134at2759"/>
<dbReference type="Pfam" id="PF01490">
    <property type="entry name" value="Aa_trans"/>
    <property type="match status" value="1"/>
</dbReference>
<evidence type="ECO:0000313" key="13">
    <source>
        <dbReference type="EMBL" id="KAF4364339.1"/>
    </source>
</evidence>
<keyword evidence="14" id="KW-1185">Reference proteome</keyword>
<dbReference type="PANTHER" id="PTHR48017">
    <property type="entry name" value="OS05G0424000 PROTEIN-RELATED"/>
    <property type="match status" value="1"/>
</dbReference>
<comment type="similarity">
    <text evidence="2">Belongs to the amino acid/polyamine transporter 2 family. Amino acid/auxin permease (AAAP) (TC 2.A.18.1) subfamily.</text>
</comment>